<accession>A0A5J5BE83</accession>
<feature type="region of interest" description="Disordered" evidence="1">
    <location>
        <begin position="59"/>
        <end position="97"/>
    </location>
</feature>
<evidence type="ECO:0000313" key="2">
    <source>
        <dbReference type="EMBL" id="KAA8541453.1"/>
    </source>
</evidence>
<dbReference type="EMBL" id="CM018036">
    <property type="protein sequence ID" value="KAA8541453.1"/>
    <property type="molecule type" value="Genomic_DNA"/>
</dbReference>
<evidence type="ECO:0000313" key="3">
    <source>
        <dbReference type="Proteomes" id="UP000325577"/>
    </source>
</evidence>
<protein>
    <submittedName>
        <fullName evidence="2">Uncharacterized protein</fullName>
    </submittedName>
</protein>
<proteinExistence type="predicted"/>
<sequence length="359" mass="38174">MAAMEDVEVERVVLGWHVETHGGNGRPTLEQQKGEIRGSIPLVRPAQCGTRVLTKKGANNQYPLGTLRTSERARGPSQDNQKAEGTAISSSDLGGNRRKAIGDQLVGNVSNQGNEVQAVQGGMPAQKQAFLELICSTKKLSYSDVRDGNTLGVKRVQLVGNASNQGNEEQAVQGGVSAQKEAFPELICSTKKLSYSDVRGGNTLGVKRSLLVGNVSNQGNEEQAVQAMGCIFDGAKEERPLDNRGNQGGGMRAVQELLTATNCSVSDLKCASKGLSSLDANGGKLGLPNRLDIRTENVANPIGKSWSQVVNNNVQHKGFTLEYVAPCVKEDKVVVQLPPEGDITVYSVCNMIGLASFIS</sequence>
<dbReference type="AlphaFoldDB" id="A0A5J5BE83"/>
<keyword evidence="3" id="KW-1185">Reference proteome</keyword>
<dbReference type="Proteomes" id="UP000325577">
    <property type="component" value="Linkage Group LG13"/>
</dbReference>
<organism evidence="2 3">
    <name type="scientific">Nyssa sinensis</name>
    <dbReference type="NCBI Taxonomy" id="561372"/>
    <lineage>
        <taxon>Eukaryota</taxon>
        <taxon>Viridiplantae</taxon>
        <taxon>Streptophyta</taxon>
        <taxon>Embryophyta</taxon>
        <taxon>Tracheophyta</taxon>
        <taxon>Spermatophyta</taxon>
        <taxon>Magnoliopsida</taxon>
        <taxon>eudicotyledons</taxon>
        <taxon>Gunneridae</taxon>
        <taxon>Pentapetalae</taxon>
        <taxon>asterids</taxon>
        <taxon>Cornales</taxon>
        <taxon>Nyssaceae</taxon>
        <taxon>Nyssa</taxon>
    </lineage>
</organism>
<evidence type="ECO:0000256" key="1">
    <source>
        <dbReference type="SAM" id="MobiDB-lite"/>
    </source>
</evidence>
<reference evidence="2 3" key="1">
    <citation type="submission" date="2019-09" db="EMBL/GenBank/DDBJ databases">
        <title>A chromosome-level genome assembly of the Chinese tupelo Nyssa sinensis.</title>
        <authorList>
            <person name="Yang X."/>
            <person name="Kang M."/>
            <person name="Yang Y."/>
            <person name="Xiong H."/>
            <person name="Wang M."/>
            <person name="Zhang Z."/>
            <person name="Wang Z."/>
            <person name="Wu H."/>
            <person name="Ma T."/>
            <person name="Liu J."/>
            <person name="Xi Z."/>
        </authorList>
    </citation>
    <scope>NUCLEOTIDE SEQUENCE [LARGE SCALE GENOMIC DNA]</scope>
    <source>
        <strain evidence="2">J267</strain>
        <tissue evidence="2">Leaf</tissue>
    </source>
</reference>
<name>A0A5J5BE83_9ASTE</name>
<feature type="region of interest" description="Disordered" evidence="1">
    <location>
        <begin position="20"/>
        <end position="40"/>
    </location>
</feature>
<gene>
    <name evidence="2" type="ORF">F0562_025416</name>
</gene>